<dbReference type="SMR" id="D0LI14"/>
<sequence length="240" mass="27234">MELYQRLVPWYRLLTPPSEYAEEASCYRAAFERAVPDARTLLELGAGAGHNAYHLKQRFACTLTDIADEMLDLSRALNPACEHLPGDMRTLRLERQFDLVFVHDAVGYMRTPEELAAAIGTAFAHTRPGGAALFAPDHLRETFTETTHVHEGGDAQRALRCMEWTWDPDPEDTECVVDFVFALRENGRTEVVHDQHRVGLFARATWQKLLSQAGYQVEIVARPLTEEYSDEIFLCRRPAA</sequence>
<gene>
    <name evidence="2" type="ordered locus">Hoch_2300</name>
</gene>
<dbReference type="SUPFAM" id="SSF53335">
    <property type="entry name" value="S-adenosyl-L-methionine-dependent methyltransferases"/>
    <property type="match status" value="1"/>
</dbReference>
<dbReference type="GO" id="GO:0008168">
    <property type="term" value="F:methyltransferase activity"/>
    <property type="evidence" value="ECO:0007669"/>
    <property type="project" value="UniProtKB-KW"/>
</dbReference>
<proteinExistence type="predicted"/>
<evidence type="ECO:0000313" key="3">
    <source>
        <dbReference type="Proteomes" id="UP000001880"/>
    </source>
</evidence>
<keyword evidence="2" id="KW-0808">Transferase</keyword>
<dbReference type="RefSeq" id="WP_012827451.1">
    <property type="nucleotide sequence ID" value="NC_013440.1"/>
</dbReference>
<dbReference type="KEGG" id="hoh:Hoch_2300"/>
<feature type="domain" description="Methyltransferase" evidence="1">
    <location>
        <begin position="42"/>
        <end position="130"/>
    </location>
</feature>
<dbReference type="OrthoDB" id="9765084at2"/>
<dbReference type="Proteomes" id="UP000001880">
    <property type="component" value="Chromosome"/>
</dbReference>
<accession>D0LI14</accession>
<reference evidence="2 3" key="1">
    <citation type="journal article" date="2010" name="Stand. Genomic Sci.">
        <title>Complete genome sequence of Haliangium ochraceum type strain (SMP-2).</title>
        <authorList>
            <consortium name="US DOE Joint Genome Institute (JGI-PGF)"/>
            <person name="Ivanova N."/>
            <person name="Daum C."/>
            <person name="Lang E."/>
            <person name="Abt B."/>
            <person name="Kopitz M."/>
            <person name="Saunders E."/>
            <person name="Lapidus A."/>
            <person name="Lucas S."/>
            <person name="Glavina Del Rio T."/>
            <person name="Nolan M."/>
            <person name="Tice H."/>
            <person name="Copeland A."/>
            <person name="Cheng J.F."/>
            <person name="Chen F."/>
            <person name="Bruce D."/>
            <person name="Goodwin L."/>
            <person name="Pitluck S."/>
            <person name="Mavromatis K."/>
            <person name="Pati A."/>
            <person name="Mikhailova N."/>
            <person name="Chen A."/>
            <person name="Palaniappan K."/>
            <person name="Land M."/>
            <person name="Hauser L."/>
            <person name="Chang Y.J."/>
            <person name="Jeffries C.D."/>
            <person name="Detter J.C."/>
            <person name="Brettin T."/>
            <person name="Rohde M."/>
            <person name="Goker M."/>
            <person name="Bristow J."/>
            <person name="Markowitz V."/>
            <person name="Eisen J.A."/>
            <person name="Hugenholtz P."/>
            <person name="Kyrpides N.C."/>
            <person name="Klenk H.P."/>
        </authorList>
    </citation>
    <scope>NUCLEOTIDE SEQUENCE [LARGE SCALE GENOMIC DNA]</scope>
    <source>
        <strain evidence="3">DSM 14365 / CIP 107738 / JCM 11303 / AJ 13395 / SMP-2</strain>
    </source>
</reference>
<keyword evidence="2" id="KW-0489">Methyltransferase</keyword>
<name>D0LI14_HALO1</name>
<dbReference type="Pfam" id="PF13649">
    <property type="entry name" value="Methyltransf_25"/>
    <property type="match status" value="1"/>
</dbReference>
<evidence type="ECO:0000259" key="1">
    <source>
        <dbReference type="Pfam" id="PF13649"/>
    </source>
</evidence>
<evidence type="ECO:0000313" key="2">
    <source>
        <dbReference type="EMBL" id="ACY14843.1"/>
    </source>
</evidence>
<dbReference type="CDD" id="cd02440">
    <property type="entry name" value="AdoMet_MTases"/>
    <property type="match status" value="1"/>
</dbReference>
<dbReference type="STRING" id="502025.Hoch_2300"/>
<dbReference type="Gene3D" id="3.40.50.150">
    <property type="entry name" value="Vaccinia Virus protein VP39"/>
    <property type="match status" value="1"/>
</dbReference>
<dbReference type="AlphaFoldDB" id="D0LI14"/>
<dbReference type="GO" id="GO:0032259">
    <property type="term" value="P:methylation"/>
    <property type="evidence" value="ECO:0007669"/>
    <property type="project" value="UniProtKB-KW"/>
</dbReference>
<dbReference type="eggNOG" id="COG2226">
    <property type="taxonomic scope" value="Bacteria"/>
</dbReference>
<dbReference type="HOGENOM" id="CLU_069129_2_1_7"/>
<keyword evidence="3" id="KW-1185">Reference proteome</keyword>
<dbReference type="Gene3D" id="2.20.130.10">
    <property type="entry name" value="CAC2371-like domains"/>
    <property type="match status" value="1"/>
</dbReference>
<protein>
    <submittedName>
        <fullName evidence="2">Methyltransferase type 11</fullName>
    </submittedName>
</protein>
<organism evidence="2 3">
    <name type="scientific">Haliangium ochraceum (strain DSM 14365 / JCM 11303 / SMP-2)</name>
    <dbReference type="NCBI Taxonomy" id="502025"/>
    <lineage>
        <taxon>Bacteria</taxon>
        <taxon>Pseudomonadati</taxon>
        <taxon>Myxococcota</taxon>
        <taxon>Polyangia</taxon>
        <taxon>Haliangiales</taxon>
        <taxon>Kofleriaceae</taxon>
        <taxon>Haliangium</taxon>
    </lineage>
</organism>
<dbReference type="InterPro" id="IPR029063">
    <property type="entry name" value="SAM-dependent_MTases_sf"/>
</dbReference>
<dbReference type="EMBL" id="CP001804">
    <property type="protein sequence ID" value="ACY14843.1"/>
    <property type="molecule type" value="Genomic_DNA"/>
</dbReference>
<dbReference type="InterPro" id="IPR041698">
    <property type="entry name" value="Methyltransf_25"/>
</dbReference>